<proteinExistence type="predicted"/>
<gene>
    <name evidence="1" type="ORF">ILEXP_LOCUS13294</name>
</gene>
<evidence type="ECO:0000313" key="2">
    <source>
        <dbReference type="Proteomes" id="UP001642360"/>
    </source>
</evidence>
<dbReference type="EMBL" id="CAUOFW020001496">
    <property type="protein sequence ID" value="CAK9145483.1"/>
    <property type="molecule type" value="Genomic_DNA"/>
</dbReference>
<comment type="caution">
    <text evidence="1">The sequence shown here is derived from an EMBL/GenBank/DDBJ whole genome shotgun (WGS) entry which is preliminary data.</text>
</comment>
<reference evidence="1 2" key="1">
    <citation type="submission" date="2024-02" db="EMBL/GenBank/DDBJ databases">
        <authorList>
            <person name="Vignale AGUSTIN F."/>
            <person name="Sosa J E."/>
            <person name="Modenutti C."/>
        </authorList>
    </citation>
    <scope>NUCLEOTIDE SEQUENCE [LARGE SCALE GENOMIC DNA]</scope>
</reference>
<sequence length="110" mass="12145">MTVFGHTGGGGGFLAGKQVFPVDYEAEVSQRLLESSHCNDLKSALECISDPFVDVNFTGAVCLKVRKTEVVLRDELPNEVRVEYEEFRTDVTALFLAVHTGNVTLVRKLL</sequence>
<feature type="non-terminal residue" evidence="1">
    <location>
        <position position="110"/>
    </location>
</feature>
<keyword evidence="2" id="KW-1185">Reference proteome</keyword>
<name>A0ABC8RS39_9AQUA</name>
<dbReference type="AlphaFoldDB" id="A0ABC8RS39"/>
<dbReference type="Proteomes" id="UP001642360">
    <property type="component" value="Unassembled WGS sequence"/>
</dbReference>
<protein>
    <submittedName>
        <fullName evidence="1">Uncharacterized protein</fullName>
    </submittedName>
</protein>
<organism evidence="1 2">
    <name type="scientific">Ilex paraguariensis</name>
    <name type="common">yerba mate</name>
    <dbReference type="NCBI Taxonomy" id="185542"/>
    <lineage>
        <taxon>Eukaryota</taxon>
        <taxon>Viridiplantae</taxon>
        <taxon>Streptophyta</taxon>
        <taxon>Embryophyta</taxon>
        <taxon>Tracheophyta</taxon>
        <taxon>Spermatophyta</taxon>
        <taxon>Magnoliopsida</taxon>
        <taxon>eudicotyledons</taxon>
        <taxon>Gunneridae</taxon>
        <taxon>Pentapetalae</taxon>
        <taxon>asterids</taxon>
        <taxon>campanulids</taxon>
        <taxon>Aquifoliales</taxon>
        <taxon>Aquifoliaceae</taxon>
        <taxon>Ilex</taxon>
    </lineage>
</organism>
<accession>A0ABC8RS39</accession>
<evidence type="ECO:0000313" key="1">
    <source>
        <dbReference type="EMBL" id="CAK9145483.1"/>
    </source>
</evidence>